<evidence type="ECO:0000313" key="1">
    <source>
        <dbReference type="EMBL" id="KAG0421094.1"/>
    </source>
</evidence>
<dbReference type="Proteomes" id="UP000805193">
    <property type="component" value="Unassembled WGS sequence"/>
</dbReference>
<organism evidence="1 2">
    <name type="scientific">Ixodes persulcatus</name>
    <name type="common">Taiga tick</name>
    <dbReference type="NCBI Taxonomy" id="34615"/>
    <lineage>
        <taxon>Eukaryota</taxon>
        <taxon>Metazoa</taxon>
        <taxon>Ecdysozoa</taxon>
        <taxon>Arthropoda</taxon>
        <taxon>Chelicerata</taxon>
        <taxon>Arachnida</taxon>
        <taxon>Acari</taxon>
        <taxon>Parasitiformes</taxon>
        <taxon>Ixodida</taxon>
        <taxon>Ixodoidea</taxon>
        <taxon>Ixodidae</taxon>
        <taxon>Ixodinae</taxon>
        <taxon>Ixodes</taxon>
    </lineage>
</organism>
<sequence>MADPNLLDGIGVVGISEMCSGLHTGLVHHFHGLSHFFPELLFGPIVPKLIKLSVHKNPTLRHFTGTAKGVAPPASDFLFTFSLNLYKQLQAEEGTNSNIVCSPFSIAAALSMINAGARNNTQKQISHLLHVKDPDIHDKFCVFFDRFCFLPPEMMLFIASRIYASFEFTPLEDFACLLKRIYKSSMKGIEFRGDPNVSRCQVNSWVAETTKFMIRNCLPLSAFQKTTQVVLANAVYFRGFWESPFRLDAASRVAFHEDATTTKAADMMFRRGTFMMCYSDELKVTALKIPYRGGKMSLVVLFPEKVDGLTTLVKQLTPCKLTRLLRDITRPMRIELRLPKFKLEHTIDLKETLSVMGATDLFTERADLSGMSVPPCPLFSSAIHKCVLDLNEEGDETAADAGMEGVSLTLDHPFMFLVEHHDPVAIIFMGVLRKI</sequence>
<reference evidence="1 2" key="1">
    <citation type="journal article" date="2020" name="Cell">
        <title>Large-Scale Comparative Analyses of Tick Genomes Elucidate Their Genetic Diversity and Vector Capacities.</title>
        <authorList>
            <consortium name="Tick Genome and Microbiome Consortium (TIGMIC)"/>
            <person name="Jia N."/>
            <person name="Wang J."/>
            <person name="Shi W."/>
            <person name="Du L."/>
            <person name="Sun Y."/>
            <person name="Zhan W."/>
            <person name="Jiang J.F."/>
            <person name="Wang Q."/>
            <person name="Zhang B."/>
            <person name="Ji P."/>
            <person name="Bell-Sakyi L."/>
            <person name="Cui X.M."/>
            <person name="Yuan T.T."/>
            <person name="Jiang B.G."/>
            <person name="Yang W.F."/>
            <person name="Lam T.T."/>
            <person name="Chang Q.C."/>
            <person name="Ding S.J."/>
            <person name="Wang X.J."/>
            <person name="Zhu J.G."/>
            <person name="Ruan X.D."/>
            <person name="Zhao L."/>
            <person name="Wei J.T."/>
            <person name="Ye R.Z."/>
            <person name="Que T.C."/>
            <person name="Du C.H."/>
            <person name="Zhou Y.H."/>
            <person name="Cheng J.X."/>
            <person name="Dai P.F."/>
            <person name="Guo W.B."/>
            <person name="Han X.H."/>
            <person name="Huang E.J."/>
            <person name="Li L.F."/>
            <person name="Wei W."/>
            <person name="Gao Y.C."/>
            <person name="Liu J.Z."/>
            <person name="Shao H.Z."/>
            <person name="Wang X."/>
            <person name="Wang C.C."/>
            <person name="Yang T.C."/>
            <person name="Huo Q.B."/>
            <person name="Li W."/>
            <person name="Chen H.Y."/>
            <person name="Chen S.E."/>
            <person name="Zhou L.G."/>
            <person name="Ni X.B."/>
            <person name="Tian J.H."/>
            <person name="Sheng Y."/>
            <person name="Liu T."/>
            <person name="Pan Y.S."/>
            <person name="Xia L.Y."/>
            <person name="Li J."/>
            <person name="Zhao F."/>
            <person name="Cao W.C."/>
        </authorList>
    </citation>
    <scope>NUCLEOTIDE SEQUENCE [LARGE SCALE GENOMIC DNA]</scope>
    <source>
        <strain evidence="1">Iper-2018</strain>
    </source>
</reference>
<comment type="caution">
    <text evidence="1">The sequence shown here is derived from an EMBL/GenBank/DDBJ whole genome shotgun (WGS) entry which is preliminary data.</text>
</comment>
<keyword evidence="2" id="KW-1185">Reference proteome</keyword>
<accession>A0AC60PLA3</accession>
<proteinExistence type="predicted"/>
<name>A0AC60PLA3_IXOPE</name>
<protein>
    <submittedName>
        <fullName evidence="1">Uncharacterized protein</fullName>
    </submittedName>
</protein>
<gene>
    <name evidence="1" type="ORF">HPB47_003005</name>
</gene>
<evidence type="ECO:0000313" key="2">
    <source>
        <dbReference type="Proteomes" id="UP000805193"/>
    </source>
</evidence>
<dbReference type="EMBL" id="JABSTQ010010419">
    <property type="protein sequence ID" value="KAG0421094.1"/>
    <property type="molecule type" value="Genomic_DNA"/>
</dbReference>